<reference evidence="2 3" key="1">
    <citation type="submission" date="2020-08" db="EMBL/GenBank/DDBJ databases">
        <title>Genomic Encyclopedia of Type Strains, Phase IV (KMG-IV): sequencing the most valuable type-strain genomes for metagenomic binning, comparative biology and taxonomic classification.</title>
        <authorList>
            <person name="Goeker M."/>
        </authorList>
    </citation>
    <scope>NUCLEOTIDE SEQUENCE [LARGE SCALE GENOMIC DNA]</scope>
    <source>
        <strain evidence="2 3">DSM 103570</strain>
    </source>
</reference>
<keyword evidence="3" id="KW-1185">Reference proteome</keyword>
<gene>
    <name evidence="2" type="ORF">GGR03_001895</name>
</gene>
<evidence type="ECO:0000313" key="3">
    <source>
        <dbReference type="Proteomes" id="UP000588647"/>
    </source>
</evidence>
<organism evidence="2 3">
    <name type="scientific">Aurantimonas endophytica</name>
    <dbReference type="NCBI Taxonomy" id="1522175"/>
    <lineage>
        <taxon>Bacteria</taxon>
        <taxon>Pseudomonadati</taxon>
        <taxon>Pseudomonadota</taxon>
        <taxon>Alphaproteobacteria</taxon>
        <taxon>Hyphomicrobiales</taxon>
        <taxon>Aurantimonadaceae</taxon>
        <taxon>Aurantimonas</taxon>
    </lineage>
</organism>
<accession>A0A7W6MPB0</accession>
<dbReference type="RefSeq" id="WP_183207361.1">
    <property type="nucleotide sequence ID" value="NZ_JAAAMM010000002.1"/>
</dbReference>
<dbReference type="EMBL" id="JACIEM010000002">
    <property type="protein sequence ID" value="MBB4002820.1"/>
    <property type="molecule type" value="Genomic_DNA"/>
</dbReference>
<dbReference type="Proteomes" id="UP000588647">
    <property type="component" value="Unassembled WGS sequence"/>
</dbReference>
<evidence type="ECO:0000313" key="2">
    <source>
        <dbReference type="EMBL" id="MBB4002820.1"/>
    </source>
</evidence>
<sequence>MFDYAPVTAAARTAAPPTTSSRSEVPKANSASMLLGTAHAGQGYTVRPKVASDGRFHVYTFETEYGTYTVVGDGPAKKHVHELQALNMLKNYSPPVEFARAAGGAVIAPVKGLFTTVSNPIGAARATRGNFERRFHAVQRGLSQAGEVVTAFRMPEKRGPDRESDSLIEKIVDRPKERRRIAEALKVDPYTHFVPLSQKLDEVASYSAAGGFGASRALGFVTGEAGTVISGLGTLESWATENLDMAADDMAAANRKRLQRLGISEGVIKRFLLADKLTPSEKTQAVGFLERLSGTPGLDALASSIPDSRTRHGAFAALHTMAYMAQQPFDGARAANAAVVEDVPVLALDDGRRVAFFASDELFWTSGNAAQLSELTLALKEPRREGFKPEIWISGSASASARRELQSRGWLVKTNAFSAAH</sequence>
<feature type="region of interest" description="Disordered" evidence="1">
    <location>
        <begin position="1"/>
        <end position="28"/>
    </location>
</feature>
<evidence type="ECO:0000256" key="1">
    <source>
        <dbReference type="SAM" id="MobiDB-lite"/>
    </source>
</evidence>
<proteinExistence type="predicted"/>
<protein>
    <submittedName>
        <fullName evidence="2">Uncharacterized protein</fullName>
    </submittedName>
</protein>
<feature type="compositionally biased region" description="Low complexity" evidence="1">
    <location>
        <begin position="1"/>
        <end position="23"/>
    </location>
</feature>
<dbReference type="AlphaFoldDB" id="A0A7W6MPB0"/>
<name>A0A7W6MPB0_9HYPH</name>
<comment type="caution">
    <text evidence="2">The sequence shown here is derived from an EMBL/GenBank/DDBJ whole genome shotgun (WGS) entry which is preliminary data.</text>
</comment>